<dbReference type="AlphaFoldDB" id="A0A8H7ZZF9"/>
<dbReference type="Proteomes" id="UP000673691">
    <property type="component" value="Unassembled WGS sequence"/>
</dbReference>
<proteinExistence type="predicted"/>
<comment type="caution">
    <text evidence="2">The sequence shown here is derived from an EMBL/GenBank/DDBJ whole genome shotgun (WGS) entry which is preliminary data.</text>
</comment>
<feature type="transmembrane region" description="Helical" evidence="1">
    <location>
        <begin position="103"/>
        <end position="125"/>
    </location>
</feature>
<sequence length="199" mass="22110">MVLSSVVGGWTDIAFDPTGYFWMAANCCSSALFVLRMRKAIKLVDFQDFDTVYFNNALTMPIFFVMSVLAEDWPNFFSFCAAKARLEFLSYSDPANSAEAESMIFSMVLSGCAAFGISFTSAWCLRVTNSTTYRYAPRSLSRVVSSSRNTKILEADRAHGIFDEGFAAGLLYSWSKVLQKRQAAMLPMPMPMQMAGGTK</sequence>
<gene>
    <name evidence="2" type="ORF">BJ554DRAFT_5538</name>
</gene>
<organism evidence="2 3">
    <name type="scientific">Olpidium bornovanus</name>
    <dbReference type="NCBI Taxonomy" id="278681"/>
    <lineage>
        <taxon>Eukaryota</taxon>
        <taxon>Fungi</taxon>
        <taxon>Fungi incertae sedis</taxon>
        <taxon>Olpidiomycota</taxon>
        <taxon>Olpidiomycotina</taxon>
        <taxon>Olpidiomycetes</taxon>
        <taxon>Olpidiales</taxon>
        <taxon>Olpidiaceae</taxon>
        <taxon>Olpidium</taxon>
    </lineage>
</organism>
<evidence type="ECO:0000313" key="3">
    <source>
        <dbReference type="Proteomes" id="UP000673691"/>
    </source>
</evidence>
<keyword evidence="1" id="KW-0812">Transmembrane</keyword>
<keyword evidence="1" id="KW-0472">Membrane</keyword>
<accession>A0A8H7ZZF9</accession>
<keyword evidence="1" id="KW-1133">Transmembrane helix</keyword>
<reference evidence="2 3" key="1">
    <citation type="journal article" name="Sci. Rep.">
        <title>Genome-scale phylogenetic analyses confirm Olpidium as the closest living zoosporic fungus to the non-flagellated, terrestrial fungi.</title>
        <authorList>
            <person name="Chang Y."/>
            <person name="Rochon D."/>
            <person name="Sekimoto S."/>
            <person name="Wang Y."/>
            <person name="Chovatia M."/>
            <person name="Sandor L."/>
            <person name="Salamov A."/>
            <person name="Grigoriev I.V."/>
            <person name="Stajich J.E."/>
            <person name="Spatafora J.W."/>
        </authorList>
    </citation>
    <scope>NUCLEOTIDE SEQUENCE [LARGE SCALE GENOMIC DNA]</scope>
    <source>
        <strain evidence="2">S191</strain>
    </source>
</reference>
<feature type="transmembrane region" description="Helical" evidence="1">
    <location>
        <begin position="20"/>
        <end position="37"/>
    </location>
</feature>
<keyword evidence="3" id="KW-1185">Reference proteome</keyword>
<protein>
    <submittedName>
        <fullName evidence="2">Uncharacterized protein</fullName>
    </submittedName>
</protein>
<name>A0A8H7ZZF9_9FUNG</name>
<evidence type="ECO:0000313" key="2">
    <source>
        <dbReference type="EMBL" id="KAG5462166.1"/>
    </source>
</evidence>
<dbReference type="OrthoDB" id="417037at2759"/>
<evidence type="ECO:0000256" key="1">
    <source>
        <dbReference type="SAM" id="Phobius"/>
    </source>
</evidence>
<dbReference type="EMBL" id="JAEFCI010002541">
    <property type="protein sequence ID" value="KAG5462166.1"/>
    <property type="molecule type" value="Genomic_DNA"/>
</dbReference>
<feature type="transmembrane region" description="Helical" evidence="1">
    <location>
        <begin position="49"/>
        <end position="69"/>
    </location>
</feature>